<dbReference type="GO" id="GO:0005524">
    <property type="term" value="F:ATP binding"/>
    <property type="evidence" value="ECO:0007669"/>
    <property type="project" value="UniProtKB-UniRule"/>
</dbReference>
<dbReference type="InterPro" id="IPR002139">
    <property type="entry name" value="Ribo/fructo_kinase"/>
</dbReference>
<feature type="binding site" evidence="9">
    <location>
        <position position="294"/>
    </location>
    <ligand>
        <name>K(+)</name>
        <dbReference type="ChEBI" id="CHEBI:29103"/>
    </ligand>
</feature>
<keyword evidence="4 9" id="KW-0418">Kinase</keyword>
<dbReference type="Gene3D" id="3.40.1190.20">
    <property type="match status" value="1"/>
</dbReference>
<feature type="binding site" evidence="9">
    <location>
        <position position="255"/>
    </location>
    <ligand>
        <name>K(+)</name>
        <dbReference type="ChEBI" id="CHEBI:29103"/>
    </ligand>
</feature>
<proteinExistence type="inferred from homology"/>
<comment type="cofactor">
    <cofactor evidence="9">
        <name>Mg(2+)</name>
        <dbReference type="ChEBI" id="CHEBI:18420"/>
    </cofactor>
    <text evidence="9">Requires a divalent cation, most likely magnesium in vivo, as an electrophilic catalyst to aid phosphoryl group transfer. It is the chelate of the metal and the nucleotide that is the actual substrate.</text>
</comment>
<keyword evidence="2 9" id="KW-0479">Metal-binding</keyword>
<feature type="binding site" evidence="9">
    <location>
        <begin position="49"/>
        <end position="53"/>
    </location>
    <ligand>
        <name>substrate</name>
    </ligand>
</feature>
<feature type="binding site" evidence="9">
    <location>
        <begin position="21"/>
        <end position="23"/>
    </location>
    <ligand>
        <name>substrate</name>
    </ligand>
</feature>
<evidence type="ECO:0000256" key="2">
    <source>
        <dbReference type="ARBA" id="ARBA00022723"/>
    </source>
</evidence>
<comment type="subcellular location">
    <subcellularLocation>
        <location evidence="9">Cytoplasm</location>
    </subcellularLocation>
</comment>
<dbReference type="InterPro" id="IPR029056">
    <property type="entry name" value="Ribokinase-like"/>
</dbReference>
<reference evidence="11" key="1">
    <citation type="submission" date="2020-02" db="EMBL/GenBank/DDBJ databases">
        <authorList>
            <person name="Meier V. D."/>
        </authorList>
    </citation>
    <scope>NUCLEOTIDE SEQUENCE</scope>
    <source>
        <strain evidence="11">AVDCRST_MAG29</strain>
    </source>
</reference>
<comment type="caution">
    <text evidence="9">Lacks conserved residue(s) required for the propagation of feature annotation.</text>
</comment>
<comment type="activity regulation">
    <text evidence="9">Activated by a monovalent cation that binds near, but not in, the active site. The most likely occupant of the site in vivo is potassium. Ion binding induces a conformational change that may alter substrate affinity.</text>
</comment>
<evidence type="ECO:0000256" key="3">
    <source>
        <dbReference type="ARBA" id="ARBA00022741"/>
    </source>
</evidence>
<evidence type="ECO:0000259" key="10">
    <source>
        <dbReference type="Pfam" id="PF00294"/>
    </source>
</evidence>
<organism evidence="11">
    <name type="scientific">uncultured Nocardioidaceae bacterium</name>
    <dbReference type="NCBI Taxonomy" id="253824"/>
    <lineage>
        <taxon>Bacteria</taxon>
        <taxon>Bacillati</taxon>
        <taxon>Actinomycetota</taxon>
        <taxon>Actinomycetes</taxon>
        <taxon>Propionibacteriales</taxon>
        <taxon>Nocardioidaceae</taxon>
        <taxon>environmental samples</taxon>
    </lineage>
</organism>
<comment type="function">
    <text evidence="9">Catalyzes the phosphorylation of ribose at O-5 in a reaction requiring ATP and magnesium. The resulting D-ribose-5-phosphate can then be used either for sythesis of nucleotides, histidine, and tryptophan, or as a component of the pentose phosphate pathway.</text>
</comment>
<keyword evidence="7 9" id="KW-0630">Potassium</keyword>
<comment type="catalytic activity">
    <reaction evidence="9">
        <text>D-ribose + ATP = D-ribose 5-phosphate + ADP + H(+)</text>
        <dbReference type="Rhea" id="RHEA:13697"/>
        <dbReference type="ChEBI" id="CHEBI:15378"/>
        <dbReference type="ChEBI" id="CHEBI:30616"/>
        <dbReference type="ChEBI" id="CHEBI:47013"/>
        <dbReference type="ChEBI" id="CHEBI:78346"/>
        <dbReference type="ChEBI" id="CHEBI:456216"/>
        <dbReference type="EC" id="2.7.1.15"/>
    </reaction>
</comment>
<dbReference type="PRINTS" id="PR00990">
    <property type="entry name" value="RIBOKINASE"/>
</dbReference>
<evidence type="ECO:0000256" key="1">
    <source>
        <dbReference type="ARBA" id="ARBA00022679"/>
    </source>
</evidence>
<name>A0A6J4LUS2_9ACTN</name>
<dbReference type="GO" id="GO:0005829">
    <property type="term" value="C:cytosol"/>
    <property type="evidence" value="ECO:0007669"/>
    <property type="project" value="TreeGrafter"/>
</dbReference>
<comment type="subunit">
    <text evidence="9">Homodimer.</text>
</comment>
<dbReference type="GO" id="GO:0019303">
    <property type="term" value="P:D-ribose catabolic process"/>
    <property type="evidence" value="ECO:0007669"/>
    <property type="project" value="UniProtKB-UniRule"/>
</dbReference>
<dbReference type="UniPathway" id="UPA00916">
    <property type="reaction ID" value="UER00889"/>
</dbReference>
<feature type="binding site" evidence="9">
    <location>
        <position position="298"/>
    </location>
    <ligand>
        <name>K(+)</name>
        <dbReference type="ChEBI" id="CHEBI:29103"/>
    </ligand>
</feature>
<dbReference type="InterPro" id="IPR011611">
    <property type="entry name" value="PfkB_dom"/>
</dbReference>
<keyword evidence="1 9" id="KW-0808">Transferase</keyword>
<feature type="binding site" evidence="9">
    <location>
        <position position="259"/>
    </location>
    <ligand>
        <name>substrate</name>
    </ligand>
</feature>
<dbReference type="Pfam" id="PF00294">
    <property type="entry name" value="PfkB"/>
    <property type="match status" value="1"/>
</dbReference>
<dbReference type="PANTHER" id="PTHR10584:SF166">
    <property type="entry name" value="RIBOKINASE"/>
    <property type="match status" value="1"/>
</dbReference>
<feature type="binding site" evidence="9">
    <location>
        <position position="192"/>
    </location>
    <ligand>
        <name>ATP</name>
        <dbReference type="ChEBI" id="CHEBI:30616"/>
    </ligand>
</feature>
<evidence type="ECO:0000256" key="4">
    <source>
        <dbReference type="ARBA" id="ARBA00022777"/>
    </source>
</evidence>
<dbReference type="EC" id="2.7.1.15" evidence="9"/>
<keyword evidence="8 9" id="KW-0119">Carbohydrate metabolism</keyword>
<keyword evidence="9" id="KW-0963">Cytoplasm</keyword>
<dbReference type="HAMAP" id="MF_01987">
    <property type="entry name" value="Ribokinase"/>
    <property type="match status" value="1"/>
</dbReference>
<gene>
    <name evidence="9" type="primary">rbsK</name>
    <name evidence="11" type="ORF">AVDCRST_MAG29-1675</name>
</gene>
<dbReference type="SUPFAM" id="SSF53613">
    <property type="entry name" value="Ribokinase-like"/>
    <property type="match status" value="1"/>
</dbReference>
<protein>
    <recommendedName>
        <fullName evidence="9">Ribokinase</fullName>
        <shortName evidence="9">RK</shortName>
        <ecNumber evidence="9">2.7.1.15</ecNumber>
    </recommendedName>
</protein>
<evidence type="ECO:0000313" key="11">
    <source>
        <dbReference type="EMBL" id="CAA9342576.1"/>
    </source>
</evidence>
<feature type="binding site" evidence="9">
    <location>
        <position position="253"/>
    </location>
    <ligand>
        <name>K(+)</name>
        <dbReference type="ChEBI" id="CHEBI:29103"/>
    </ligand>
</feature>
<dbReference type="GO" id="GO:0004747">
    <property type="term" value="F:ribokinase activity"/>
    <property type="evidence" value="ECO:0007669"/>
    <property type="project" value="UniProtKB-UniRule"/>
</dbReference>
<evidence type="ECO:0000256" key="7">
    <source>
        <dbReference type="ARBA" id="ARBA00022958"/>
    </source>
</evidence>
<feature type="binding site" evidence="9">
    <location>
        <begin position="226"/>
        <end position="231"/>
    </location>
    <ligand>
        <name>ATP</name>
        <dbReference type="ChEBI" id="CHEBI:30616"/>
    </ligand>
</feature>
<evidence type="ECO:0000256" key="6">
    <source>
        <dbReference type="ARBA" id="ARBA00022842"/>
    </source>
</evidence>
<evidence type="ECO:0000256" key="8">
    <source>
        <dbReference type="ARBA" id="ARBA00023277"/>
    </source>
</evidence>
<keyword evidence="6 9" id="KW-0460">Magnesium</keyword>
<dbReference type="EMBL" id="CADCUG010000108">
    <property type="protein sequence ID" value="CAA9342576.1"/>
    <property type="molecule type" value="Genomic_DNA"/>
</dbReference>
<dbReference type="AlphaFoldDB" id="A0A6J4LUS2"/>
<feature type="domain" description="Carbohydrate kinase PfkB" evidence="10">
    <location>
        <begin position="14"/>
        <end position="300"/>
    </location>
</feature>
<dbReference type="GO" id="GO:0046872">
    <property type="term" value="F:metal ion binding"/>
    <property type="evidence" value="ECO:0007669"/>
    <property type="project" value="UniProtKB-KW"/>
</dbReference>
<feature type="active site" description="Proton acceptor" evidence="9">
    <location>
        <position position="259"/>
    </location>
</feature>
<keyword evidence="5 9" id="KW-0067">ATP-binding</keyword>
<feature type="binding site" evidence="9">
    <location>
        <position position="289"/>
    </location>
    <ligand>
        <name>K(+)</name>
        <dbReference type="ChEBI" id="CHEBI:29103"/>
    </ligand>
</feature>
<sequence>MSETAQTQPASGSVLVAGSIHMDEVIALEQAPGPGETVVATGSDAVPGGKGANQAVAAARWGAAVVLVGRVGRDSAGDALYDVLGAEGIDTRWMQRSPLPSGRAIVMVEPSGENRIVVVPGASGSLPADEVSVLEGQIQPAVVVAQAEVAVEVTVAAAKLAAGAGARFVLNLAPYRETADELVAQADPLVVNESEVRALVSQAEGELTEGRVRTLLQHRVRSAVVTLGGAGAVVLDADGTTTVLSAPQVVPVDTTGAGDTLVGVIAACLAQGHSLLKAARTGVLAASRSVTVAGAQASMPVPADVLGPSD</sequence>
<accession>A0A6J4LUS2</accession>
<dbReference type="PANTHER" id="PTHR10584">
    <property type="entry name" value="SUGAR KINASE"/>
    <property type="match status" value="1"/>
</dbReference>
<dbReference type="InterPro" id="IPR011877">
    <property type="entry name" value="Ribokinase"/>
</dbReference>
<evidence type="ECO:0000256" key="9">
    <source>
        <dbReference type="HAMAP-Rule" id="MF_01987"/>
    </source>
</evidence>
<comment type="similarity">
    <text evidence="9">Belongs to the carbohydrate kinase PfkB family. Ribokinase subfamily.</text>
</comment>
<keyword evidence="3 9" id="KW-0547">Nucleotide-binding</keyword>
<comment type="pathway">
    <text evidence="9">Carbohydrate metabolism; D-ribose degradation; D-ribose 5-phosphate from beta-D-ribopyranose: step 2/2.</text>
</comment>
<feature type="binding site" evidence="9">
    <location>
        <begin position="258"/>
        <end position="259"/>
    </location>
    <ligand>
        <name>ATP</name>
        <dbReference type="ChEBI" id="CHEBI:30616"/>
    </ligand>
</feature>
<evidence type="ECO:0000256" key="5">
    <source>
        <dbReference type="ARBA" id="ARBA00022840"/>
    </source>
</evidence>
<feature type="binding site" evidence="9">
    <location>
        <position position="148"/>
    </location>
    <ligand>
        <name>substrate</name>
    </ligand>
</feature>
<feature type="binding site" evidence="9">
    <location>
        <position position="292"/>
    </location>
    <ligand>
        <name>K(+)</name>
        <dbReference type="ChEBI" id="CHEBI:29103"/>
    </ligand>
</feature>